<dbReference type="EMBL" id="JAEUBG010003112">
    <property type="protein sequence ID" value="KAH3683472.1"/>
    <property type="molecule type" value="Genomic_DNA"/>
</dbReference>
<accession>A0A9P8Q5J0</accession>
<protein>
    <submittedName>
        <fullName evidence="1">Uncharacterized protein</fullName>
    </submittedName>
</protein>
<sequence>MSLDWDAVAQASSLDTKFFAKASTLFFLSSFFWSSNLRSSSRFSLESLEAFFFWETSSDPFECERSVFSDGAPVRDPAAELSASSVPKTSAAWVRSFNIDNSPIQGWNASPPNIVVKNSFGSSNPRSGTDSSLPNLSYFSLRSGSLMTW</sequence>
<dbReference type="Proteomes" id="UP000774326">
    <property type="component" value="Unassembled WGS sequence"/>
</dbReference>
<evidence type="ECO:0000313" key="2">
    <source>
        <dbReference type="Proteomes" id="UP000774326"/>
    </source>
</evidence>
<gene>
    <name evidence="1" type="ORF">WICPIJ_005556</name>
</gene>
<organism evidence="1 2">
    <name type="scientific">Wickerhamomyces pijperi</name>
    <name type="common">Yeast</name>
    <name type="synonym">Pichia pijperi</name>
    <dbReference type="NCBI Taxonomy" id="599730"/>
    <lineage>
        <taxon>Eukaryota</taxon>
        <taxon>Fungi</taxon>
        <taxon>Dikarya</taxon>
        <taxon>Ascomycota</taxon>
        <taxon>Saccharomycotina</taxon>
        <taxon>Saccharomycetes</taxon>
        <taxon>Phaffomycetales</taxon>
        <taxon>Wickerhamomycetaceae</taxon>
        <taxon>Wickerhamomyces</taxon>
    </lineage>
</organism>
<reference evidence="1" key="1">
    <citation type="journal article" date="2021" name="Open Biol.">
        <title>Shared evolutionary footprints suggest mitochondrial oxidative damage underlies multiple complex I losses in fungi.</title>
        <authorList>
            <person name="Schikora-Tamarit M.A."/>
            <person name="Marcet-Houben M."/>
            <person name="Nosek J."/>
            <person name="Gabaldon T."/>
        </authorList>
    </citation>
    <scope>NUCLEOTIDE SEQUENCE</scope>
    <source>
        <strain evidence="1">CBS2887</strain>
    </source>
</reference>
<reference evidence="1" key="2">
    <citation type="submission" date="2021-01" db="EMBL/GenBank/DDBJ databases">
        <authorList>
            <person name="Schikora-Tamarit M.A."/>
        </authorList>
    </citation>
    <scope>NUCLEOTIDE SEQUENCE</scope>
    <source>
        <strain evidence="1">CBS2887</strain>
    </source>
</reference>
<keyword evidence="2" id="KW-1185">Reference proteome</keyword>
<proteinExistence type="predicted"/>
<evidence type="ECO:0000313" key="1">
    <source>
        <dbReference type="EMBL" id="KAH3683472.1"/>
    </source>
</evidence>
<dbReference type="AlphaFoldDB" id="A0A9P8Q5J0"/>
<name>A0A9P8Q5J0_WICPI</name>
<comment type="caution">
    <text evidence="1">The sequence shown here is derived from an EMBL/GenBank/DDBJ whole genome shotgun (WGS) entry which is preliminary data.</text>
</comment>